<evidence type="ECO:0000313" key="2">
    <source>
        <dbReference type="Proteomes" id="UP000199208"/>
    </source>
</evidence>
<proteinExistence type="predicted"/>
<dbReference type="EMBL" id="FMWL01000027">
    <property type="protein sequence ID" value="SCZ81942.1"/>
    <property type="molecule type" value="Genomic_DNA"/>
</dbReference>
<dbReference type="RefSeq" id="WP_092593250.1">
    <property type="nucleotide sequence ID" value="NZ_FMWL01000027.1"/>
</dbReference>
<keyword evidence="2" id="KW-1185">Reference proteome</keyword>
<gene>
    <name evidence="1" type="ORF">SAMN03080599_03190</name>
</gene>
<dbReference type="AlphaFoldDB" id="A0A1G5S6D1"/>
<name>A0A1G5S6D1_9FIRM</name>
<accession>A0A1G5S6D1</accession>
<reference evidence="1 2" key="1">
    <citation type="submission" date="2016-10" db="EMBL/GenBank/DDBJ databases">
        <authorList>
            <person name="de Groot N.N."/>
        </authorList>
    </citation>
    <scope>NUCLEOTIDE SEQUENCE [LARGE SCALE GENOMIC DNA]</scope>
    <source>
        <strain evidence="1 2">DSM 2784</strain>
    </source>
</reference>
<evidence type="ECO:0000313" key="1">
    <source>
        <dbReference type="EMBL" id="SCZ81942.1"/>
    </source>
</evidence>
<dbReference type="Proteomes" id="UP000199208">
    <property type="component" value="Unassembled WGS sequence"/>
</dbReference>
<dbReference type="STRING" id="1120920.SAMN03080599_03190"/>
<protein>
    <recommendedName>
        <fullName evidence="3">Ribbon-helix-helix protein, copG family</fullName>
    </recommendedName>
</protein>
<evidence type="ECO:0008006" key="3">
    <source>
        <dbReference type="Google" id="ProtNLM"/>
    </source>
</evidence>
<dbReference type="OrthoDB" id="1819249at2"/>
<organism evidence="1 2">
    <name type="scientific">Acidaminobacter hydrogenoformans DSM 2784</name>
    <dbReference type="NCBI Taxonomy" id="1120920"/>
    <lineage>
        <taxon>Bacteria</taxon>
        <taxon>Bacillati</taxon>
        <taxon>Bacillota</taxon>
        <taxon>Clostridia</taxon>
        <taxon>Peptostreptococcales</taxon>
        <taxon>Acidaminobacteraceae</taxon>
        <taxon>Acidaminobacter</taxon>
    </lineage>
</organism>
<sequence>MSKSIISLVLSDSIISKVDRESARTGKSRSQLIDDLLARHFGIDLPSIRFSEIVGMINERMAMLHTVSVLQDGADNAVEFRTALTYRYQPKILFQIQFSMMDHWLTATLRVSTRTTSSALLSLLKDFFIRLDSMEVMMLHEARRSGKMSTVLPAPLTVEAWDKVKFSATDLGRAPMTAFDGTRFIRRYSFNALETASEEVAEQMLNACKWINRGLNLYFGKAEGGPGFETALERLHVELLQANP</sequence>